<protein>
    <recommendedName>
        <fullName evidence="2">Glycosyltransferase 2-like domain-containing protein</fullName>
    </recommendedName>
</protein>
<dbReference type="InterPro" id="IPR029044">
    <property type="entry name" value="Nucleotide-diphossugar_trans"/>
</dbReference>
<evidence type="ECO:0000259" key="2">
    <source>
        <dbReference type="Pfam" id="PF00535"/>
    </source>
</evidence>
<dbReference type="EMBL" id="NTRC01000007">
    <property type="protein sequence ID" value="PFD22859.1"/>
    <property type="molecule type" value="Genomic_DNA"/>
</dbReference>
<dbReference type="AlphaFoldDB" id="A0A9X6VM99"/>
<evidence type="ECO:0000313" key="3">
    <source>
        <dbReference type="EMBL" id="PFD22859.1"/>
    </source>
</evidence>
<organism evidence="3 4">
    <name type="scientific">Bacillus cereus</name>
    <dbReference type="NCBI Taxonomy" id="1396"/>
    <lineage>
        <taxon>Bacteria</taxon>
        <taxon>Bacillati</taxon>
        <taxon>Bacillota</taxon>
        <taxon>Bacilli</taxon>
        <taxon>Bacillales</taxon>
        <taxon>Bacillaceae</taxon>
        <taxon>Bacillus</taxon>
        <taxon>Bacillus cereus group</taxon>
    </lineage>
</organism>
<dbReference type="Gene3D" id="3.90.550.10">
    <property type="entry name" value="Spore Coat Polysaccharide Biosynthesis Protein SpsA, Chain A"/>
    <property type="match status" value="1"/>
</dbReference>
<dbReference type="Proteomes" id="UP000219743">
    <property type="component" value="Unassembled WGS sequence"/>
</dbReference>
<dbReference type="CDD" id="cd00761">
    <property type="entry name" value="Glyco_tranf_GTA_type"/>
    <property type="match status" value="1"/>
</dbReference>
<dbReference type="InterPro" id="IPR050834">
    <property type="entry name" value="Glycosyltransf_2"/>
</dbReference>
<accession>A0A9X6VM99</accession>
<comment type="caution">
    <text evidence="3">The sequence shown here is derived from an EMBL/GenBank/DDBJ whole genome shotgun (WGS) entry which is preliminary data.</text>
</comment>
<feature type="domain" description="Glycosyltransferase 2-like" evidence="2">
    <location>
        <begin position="11"/>
        <end position="135"/>
    </location>
</feature>
<dbReference type="PANTHER" id="PTHR43685:SF11">
    <property type="entry name" value="GLYCOSYLTRANSFERASE TAGX-RELATED"/>
    <property type="match status" value="1"/>
</dbReference>
<dbReference type="InterPro" id="IPR001173">
    <property type="entry name" value="Glyco_trans_2-like"/>
</dbReference>
<dbReference type="Pfam" id="PF00535">
    <property type="entry name" value="Glycos_transf_2"/>
    <property type="match status" value="1"/>
</dbReference>
<name>A0A9X6VM99_BACCE</name>
<comment type="similarity">
    <text evidence="1">Belongs to the glycosyltransferase 2 family.</text>
</comment>
<proteinExistence type="inferred from homology"/>
<sequence length="310" mass="36116">MVVDMEKTLISVVVPTYNRGDLIRRTIDSVLAQTYSNFELIIVDDASTDNTEEIISNYKDSRIKYIKLEENTHGTRPRNTGILQSQGEYIALLDSDDEWLPNKLEKQIDFIKSSGQTENIVCFTGLIVKDDEKETLSTNRDLEEHEDIMDYMFINNNGIWVQASTYMFSSKLGKETLFNPELRKHQDIDFCLRLRNNGAKFINFQEHLTIYHHEKREGRVGNNNKFYLSIEWGENVEKDLSIRAYHSFLLMFVVYHLIANGRKKEACKIYCKAYKSKTIDISTFIKGVIKCSIPTKLLLYIWNKKGTEFT</sequence>
<evidence type="ECO:0000256" key="1">
    <source>
        <dbReference type="ARBA" id="ARBA00006739"/>
    </source>
</evidence>
<evidence type="ECO:0000313" key="4">
    <source>
        <dbReference type="Proteomes" id="UP000219743"/>
    </source>
</evidence>
<gene>
    <name evidence="3" type="ORF">CN263_10140</name>
</gene>
<reference evidence="3 4" key="1">
    <citation type="submission" date="2017-09" db="EMBL/GenBank/DDBJ databases">
        <title>Large-scale bioinformatics analysis of Bacillus genomes uncovers conserved roles of natural products in bacterial physiology.</title>
        <authorList>
            <consortium name="Agbiome Team Llc"/>
            <person name="Bleich R.M."/>
            <person name="Kirk G.J."/>
            <person name="Santa Maria K.C."/>
            <person name="Allen S.E."/>
            <person name="Farag S."/>
            <person name="Shank E.A."/>
            <person name="Bowers A."/>
        </authorList>
    </citation>
    <scope>NUCLEOTIDE SEQUENCE [LARGE SCALE GENOMIC DNA]</scope>
    <source>
        <strain evidence="3 4">AFS024404</strain>
    </source>
</reference>
<dbReference type="PANTHER" id="PTHR43685">
    <property type="entry name" value="GLYCOSYLTRANSFERASE"/>
    <property type="match status" value="1"/>
</dbReference>
<dbReference type="SUPFAM" id="SSF53448">
    <property type="entry name" value="Nucleotide-diphospho-sugar transferases"/>
    <property type="match status" value="1"/>
</dbReference>